<gene>
    <name evidence="7" type="ORF">GCM10009117_10940</name>
</gene>
<name>A0ABP3XRD9_9FLAO</name>
<evidence type="ECO:0000256" key="6">
    <source>
        <dbReference type="SAM" id="Phobius"/>
    </source>
</evidence>
<feature type="transmembrane region" description="Helical" evidence="6">
    <location>
        <begin position="232"/>
        <end position="255"/>
    </location>
</feature>
<feature type="transmembrane region" description="Helical" evidence="6">
    <location>
        <begin position="53"/>
        <end position="79"/>
    </location>
</feature>
<evidence type="ECO:0000313" key="7">
    <source>
        <dbReference type="EMBL" id="GAA0871948.1"/>
    </source>
</evidence>
<evidence type="ECO:0000256" key="1">
    <source>
        <dbReference type="ARBA" id="ARBA00004651"/>
    </source>
</evidence>
<dbReference type="InterPro" id="IPR017039">
    <property type="entry name" value="Virul_fac_BrkB"/>
</dbReference>
<evidence type="ECO:0000256" key="2">
    <source>
        <dbReference type="ARBA" id="ARBA00022475"/>
    </source>
</evidence>
<keyword evidence="5 6" id="KW-0472">Membrane</keyword>
<dbReference type="PIRSF" id="PIRSF035875">
    <property type="entry name" value="RNase_BN"/>
    <property type="match status" value="1"/>
</dbReference>
<dbReference type="Pfam" id="PF03631">
    <property type="entry name" value="Virul_fac_BrkB"/>
    <property type="match status" value="1"/>
</dbReference>
<keyword evidence="3 6" id="KW-0812">Transmembrane</keyword>
<keyword evidence="2" id="KW-1003">Cell membrane</keyword>
<evidence type="ECO:0000256" key="3">
    <source>
        <dbReference type="ARBA" id="ARBA00022692"/>
    </source>
</evidence>
<accession>A0ABP3XRD9</accession>
<feature type="transmembrane region" description="Helical" evidence="6">
    <location>
        <begin position="158"/>
        <end position="184"/>
    </location>
</feature>
<dbReference type="PANTHER" id="PTHR30213">
    <property type="entry name" value="INNER MEMBRANE PROTEIN YHJD"/>
    <property type="match status" value="1"/>
</dbReference>
<proteinExistence type="predicted"/>
<sequence length="307" mass="34664">MRNPFKNIPILGWLISITQKVKLLGFEGLTLYDLANLYIPGIIKGTFATRASAIAFSFFMAIFPFILFVINLIPFVWFIDDFQAELFDFILELIPTQSQPFVDDVLLDIIDKPRAGLLSFGFLLSIFLMANGINAAFTGFEFSVHTQINRSFIRQYAVAMGVSFIVALLLFTTVISIIYLSYLIEVFTKGGFVQDGAVYAFLGRGLIVIVMIFSIVATLFYFGTKESKQSRFFSVGAIFTTLLILLFTYLFSLYIENFGSYNELYGSIGALLILMVYIWLNSNILLLGFELNASLHRLKNNKNLNPN</sequence>
<evidence type="ECO:0000256" key="5">
    <source>
        <dbReference type="ARBA" id="ARBA00023136"/>
    </source>
</evidence>
<protein>
    <submittedName>
        <fullName evidence="7">YihY/virulence factor BrkB family protein</fullName>
    </submittedName>
</protein>
<evidence type="ECO:0000256" key="4">
    <source>
        <dbReference type="ARBA" id="ARBA00022989"/>
    </source>
</evidence>
<feature type="transmembrane region" description="Helical" evidence="6">
    <location>
        <begin position="196"/>
        <end position="220"/>
    </location>
</feature>
<reference evidence="8" key="1">
    <citation type="journal article" date="2019" name="Int. J. Syst. Evol. Microbiol.">
        <title>The Global Catalogue of Microorganisms (GCM) 10K type strain sequencing project: providing services to taxonomists for standard genome sequencing and annotation.</title>
        <authorList>
            <consortium name="The Broad Institute Genomics Platform"/>
            <consortium name="The Broad Institute Genome Sequencing Center for Infectious Disease"/>
            <person name="Wu L."/>
            <person name="Ma J."/>
        </authorList>
    </citation>
    <scope>NUCLEOTIDE SEQUENCE [LARGE SCALE GENOMIC DNA]</scope>
    <source>
        <strain evidence="8">JCM 16082</strain>
    </source>
</reference>
<evidence type="ECO:0000313" key="8">
    <source>
        <dbReference type="Proteomes" id="UP001500507"/>
    </source>
</evidence>
<feature type="transmembrane region" description="Helical" evidence="6">
    <location>
        <begin position="115"/>
        <end position="137"/>
    </location>
</feature>
<keyword evidence="8" id="KW-1185">Reference proteome</keyword>
<keyword evidence="4 6" id="KW-1133">Transmembrane helix</keyword>
<dbReference type="PANTHER" id="PTHR30213:SF0">
    <property type="entry name" value="UPF0761 MEMBRANE PROTEIN YIHY"/>
    <property type="match status" value="1"/>
</dbReference>
<dbReference type="Proteomes" id="UP001500507">
    <property type="component" value="Unassembled WGS sequence"/>
</dbReference>
<feature type="transmembrane region" description="Helical" evidence="6">
    <location>
        <begin position="267"/>
        <end position="289"/>
    </location>
</feature>
<comment type="subcellular location">
    <subcellularLocation>
        <location evidence="1">Cell membrane</location>
        <topology evidence="1">Multi-pass membrane protein</topology>
    </subcellularLocation>
</comment>
<dbReference type="EMBL" id="BAAAFG010000012">
    <property type="protein sequence ID" value="GAA0871948.1"/>
    <property type="molecule type" value="Genomic_DNA"/>
</dbReference>
<comment type="caution">
    <text evidence="7">The sequence shown here is derived from an EMBL/GenBank/DDBJ whole genome shotgun (WGS) entry which is preliminary data.</text>
</comment>
<organism evidence="7 8">
    <name type="scientific">Gangjinia marincola</name>
    <dbReference type="NCBI Taxonomy" id="578463"/>
    <lineage>
        <taxon>Bacteria</taxon>
        <taxon>Pseudomonadati</taxon>
        <taxon>Bacteroidota</taxon>
        <taxon>Flavobacteriia</taxon>
        <taxon>Flavobacteriales</taxon>
        <taxon>Flavobacteriaceae</taxon>
        <taxon>Gangjinia</taxon>
    </lineage>
</organism>
<dbReference type="RefSeq" id="WP_343764764.1">
    <property type="nucleotide sequence ID" value="NZ_BAAAFG010000012.1"/>
</dbReference>